<accession>A0ABS4WUP5</accession>
<evidence type="ECO:0000256" key="1">
    <source>
        <dbReference type="SAM" id="MobiDB-lite"/>
    </source>
</evidence>
<comment type="caution">
    <text evidence="2">The sequence shown here is derived from an EMBL/GenBank/DDBJ whole genome shotgun (WGS) entry which is preliminary data.</text>
</comment>
<sequence>MQSILYGGDEFLTGDDIADALLAYGRALGDEERAELVEIPVRERDGTVVTAKFLIGPASQIVAKELSDSGPELEDPELVRRLQALTRGVESPSGPPLDAPEGPEYGVD</sequence>
<name>A0ABS4WUP5_9MICO</name>
<evidence type="ECO:0000313" key="3">
    <source>
        <dbReference type="Proteomes" id="UP000703720"/>
    </source>
</evidence>
<evidence type="ECO:0000313" key="2">
    <source>
        <dbReference type="EMBL" id="MBP2379915.1"/>
    </source>
</evidence>
<dbReference type="Proteomes" id="UP000703720">
    <property type="component" value="Unassembled WGS sequence"/>
</dbReference>
<dbReference type="RefSeq" id="WP_210098907.1">
    <property type="nucleotide sequence ID" value="NZ_BAAAIO010000002.1"/>
</dbReference>
<protein>
    <submittedName>
        <fullName evidence="2">Uncharacterized protein</fullName>
    </submittedName>
</protein>
<dbReference type="EMBL" id="JAGIOA010000001">
    <property type="protein sequence ID" value="MBP2379915.1"/>
    <property type="molecule type" value="Genomic_DNA"/>
</dbReference>
<gene>
    <name evidence="2" type="ORF">JOF42_003410</name>
</gene>
<keyword evidence="3" id="KW-1185">Reference proteome</keyword>
<feature type="region of interest" description="Disordered" evidence="1">
    <location>
        <begin position="85"/>
        <end position="108"/>
    </location>
</feature>
<reference evidence="2 3" key="1">
    <citation type="submission" date="2021-03" db="EMBL/GenBank/DDBJ databases">
        <title>Sequencing the genomes of 1000 actinobacteria strains.</title>
        <authorList>
            <person name="Klenk H.-P."/>
        </authorList>
    </citation>
    <scope>NUCLEOTIDE SEQUENCE [LARGE SCALE GENOMIC DNA]</scope>
    <source>
        <strain evidence="2 3">DSM 13468</strain>
    </source>
</reference>
<organism evidence="2 3">
    <name type="scientific">Microbacterium phyllosphaerae</name>
    <dbReference type="NCBI Taxonomy" id="124798"/>
    <lineage>
        <taxon>Bacteria</taxon>
        <taxon>Bacillati</taxon>
        <taxon>Actinomycetota</taxon>
        <taxon>Actinomycetes</taxon>
        <taxon>Micrococcales</taxon>
        <taxon>Microbacteriaceae</taxon>
        <taxon>Microbacterium</taxon>
    </lineage>
</organism>
<proteinExistence type="predicted"/>